<dbReference type="PROSITE" id="PS51257">
    <property type="entry name" value="PROKAR_LIPOPROTEIN"/>
    <property type="match status" value="1"/>
</dbReference>
<dbReference type="Gene3D" id="2.40.160.90">
    <property type="match status" value="1"/>
</dbReference>
<accession>A0A3S4ZAR9</accession>
<evidence type="ECO:0000256" key="1">
    <source>
        <dbReference type="ARBA" id="ARBA00004442"/>
    </source>
</evidence>
<feature type="compositionally biased region" description="Polar residues" evidence="2">
    <location>
        <begin position="60"/>
        <end position="77"/>
    </location>
</feature>
<feature type="region of interest" description="Disordered" evidence="2">
    <location>
        <begin position="30"/>
        <end position="93"/>
    </location>
</feature>
<reference evidence="5 6" key="1">
    <citation type="submission" date="2018-12" db="EMBL/GenBank/DDBJ databases">
        <authorList>
            <consortium name="Pathogen Informatics"/>
        </authorList>
    </citation>
    <scope>NUCLEOTIDE SEQUENCE [LARGE SCALE GENOMIC DNA]</scope>
    <source>
        <strain evidence="5 6">NCTC12227</strain>
    </source>
</reference>
<dbReference type="GO" id="GO:0009279">
    <property type="term" value="C:cell outer membrane"/>
    <property type="evidence" value="ECO:0007669"/>
    <property type="project" value="UniProtKB-SubCell"/>
</dbReference>
<keyword evidence="6" id="KW-1185">Reference proteome</keyword>
<dbReference type="EMBL" id="LR134516">
    <property type="protein sequence ID" value="VEJ20427.1"/>
    <property type="molecule type" value="Genomic_DNA"/>
</dbReference>
<protein>
    <submittedName>
        <fullName evidence="5">Repetitive large surface protein</fullName>
    </submittedName>
</protein>
<feature type="domain" description="Factor H binding protein-like C-terminal" evidence="4">
    <location>
        <begin position="170"/>
        <end position="280"/>
    </location>
</feature>
<gene>
    <name evidence="5" type="ORF">NCTC12227_00133</name>
</gene>
<dbReference type="RefSeq" id="WP_126303720.1">
    <property type="nucleotide sequence ID" value="NZ_LR134516.1"/>
</dbReference>
<dbReference type="Proteomes" id="UP000268229">
    <property type="component" value="Chromosome"/>
</dbReference>
<feature type="chain" id="PRO_5018662763" evidence="3">
    <location>
        <begin position="23"/>
        <end position="297"/>
    </location>
</feature>
<evidence type="ECO:0000256" key="3">
    <source>
        <dbReference type="SAM" id="SignalP"/>
    </source>
</evidence>
<evidence type="ECO:0000259" key="4">
    <source>
        <dbReference type="Pfam" id="PF08794"/>
    </source>
</evidence>
<proteinExistence type="predicted"/>
<dbReference type="InterPro" id="IPR011250">
    <property type="entry name" value="OMP/PagP_B-barrel"/>
</dbReference>
<feature type="compositionally biased region" description="Low complexity" evidence="2">
    <location>
        <begin position="35"/>
        <end position="53"/>
    </location>
</feature>
<dbReference type="Pfam" id="PF08794">
    <property type="entry name" value="FHBP_C"/>
    <property type="match status" value="1"/>
</dbReference>
<dbReference type="KEGG" id="nani:NCTC12227_00133"/>
<sequence length="297" mass="31241">MRVKYFVCLKAGMLISAICGLAACGSSGGGDKPVTASTTTPSTSSSTATTGSPQFRRAQNPGTNNQQAGSNTSNQDANLPGPTPRASKPTHKKAQNYSVTINGHTHQGGGKIVLDDFQKSNLSVIKSNNGGTIRAYRQNHSIIAGYLGQPSMTTPQLLTIGLIKGDLTEALPTQGTYTYQGKAFSGTETGKLDYSVNFDKRTGSGKVSGFKEISDIVLKEGSIGNVMIDNQLDGSGLQKAQGIIGKTEYSVVENGNRVKREEDYRLVFFGPNAEEIGGKVFHATGEIGIAGKVTGKK</sequence>
<evidence type="ECO:0000313" key="5">
    <source>
        <dbReference type="EMBL" id="VEJ20427.1"/>
    </source>
</evidence>
<keyword evidence="3" id="KW-0732">Signal</keyword>
<comment type="subcellular location">
    <subcellularLocation>
        <location evidence="1">Cell outer membrane</location>
    </subcellularLocation>
</comment>
<evidence type="ECO:0000256" key="2">
    <source>
        <dbReference type="SAM" id="MobiDB-lite"/>
    </source>
</evidence>
<feature type="signal peptide" evidence="3">
    <location>
        <begin position="1"/>
        <end position="22"/>
    </location>
</feature>
<dbReference type="OrthoDB" id="6688917at2"/>
<dbReference type="SUPFAM" id="SSF56925">
    <property type="entry name" value="OMPA-like"/>
    <property type="match status" value="1"/>
</dbReference>
<evidence type="ECO:0000313" key="6">
    <source>
        <dbReference type="Proteomes" id="UP000268229"/>
    </source>
</evidence>
<dbReference type="AlphaFoldDB" id="A0A3S4ZAR9"/>
<name>A0A3S4ZAR9_9NEIS</name>
<dbReference type="InterPro" id="IPR014902">
    <property type="entry name" value="FHBP-like_C"/>
</dbReference>
<organism evidence="5 6">
    <name type="scientific">Neisseria animaloris</name>
    <dbReference type="NCBI Taxonomy" id="326522"/>
    <lineage>
        <taxon>Bacteria</taxon>
        <taxon>Pseudomonadati</taxon>
        <taxon>Pseudomonadota</taxon>
        <taxon>Betaproteobacteria</taxon>
        <taxon>Neisseriales</taxon>
        <taxon>Neisseriaceae</taxon>
        <taxon>Neisseria</taxon>
    </lineage>
</organism>